<gene>
    <name evidence="1" type="ORF">TTHERM_00753660</name>
</gene>
<keyword evidence="2" id="KW-1185">Reference proteome</keyword>
<evidence type="ECO:0000313" key="2">
    <source>
        <dbReference type="Proteomes" id="UP000009168"/>
    </source>
</evidence>
<dbReference type="Proteomes" id="UP000009168">
    <property type="component" value="Unassembled WGS sequence"/>
</dbReference>
<reference evidence="2" key="1">
    <citation type="journal article" date="2006" name="PLoS Biol.">
        <title>Macronuclear genome sequence of the ciliate Tetrahymena thermophila, a model eukaryote.</title>
        <authorList>
            <person name="Eisen J.A."/>
            <person name="Coyne R.S."/>
            <person name="Wu M."/>
            <person name="Wu D."/>
            <person name="Thiagarajan M."/>
            <person name="Wortman J.R."/>
            <person name="Badger J.H."/>
            <person name="Ren Q."/>
            <person name="Amedeo P."/>
            <person name="Jones K.M."/>
            <person name="Tallon L.J."/>
            <person name="Delcher A.L."/>
            <person name="Salzberg S.L."/>
            <person name="Silva J.C."/>
            <person name="Haas B.J."/>
            <person name="Majoros W.H."/>
            <person name="Farzad M."/>
            <person name="Carlton J.M."/>
            <person name="Smith R.K. Jr."/>
            <person name="Garg J."/>
            <person name="Pearlman R.E."/>
            <person name="Karrer K.M."/>
            <person name="Sun L."/>
            <person name="Manning G."/>
            <person name="Elde N.C."/>
            <person name="Turkewitz A.P."/>
            <person name="Asai D.J."/>
            <person name="Wilkes D.E."/>
            <person name="Wang Y."/>
            <person name="Cai H."/>
            <person name="Collins K."/>
            <person name="Stewart B.A."/>
            <person name="Lee S.R."/>
            <person name="Wilamowska K."/>
            <person name="Weinberg Z."/>
            <person name="Ruzzo W.L."/>
            <person name="Wloga D."/>
            <person name="Gaertig J."/>
            <person name="Frankel J."/>
            <person name="Tsao C.-C."/>
            <person name="Gorovsky M.A."/>
            <person name="Keeling P.J."/>
            <person name="Waller R.F."/>
            <person name="Patron N.J."/>
            <person name="Cherry J.M."/>
            <person name="Stover N.A."/>
            <person name="Krieger C.J."/>
            <person name="del Toro C."/>
            <person name="Ryder H.F."/>
            <person name="Williamson S.C."/>
            <person name="Barbeau R.A."/>
            <person name="Hamilton E.P."/>
            <person name="Orias E."/>
        </authorList>
    </citation>
    <scope>NUCLEOTIDE SEQUENCE [LARGE SCALE GENOMIC DNA]</scope>
    <source>
        <strain evidence="2">SB210</strain>
    </source>
</reference>
<proteinExistence type="predicted"/>
<dbReference type="AlphaFoldDB" id="Q23NF8"/>
<name>Q23NF8_TETTS</name>
<accession>Q23NF8</accession>
<evidence type="ECO:0000313" key="1">
    <source>
        <dbReference type="EMBL" id="EAR98116.2"/>
    </source>
</evidence>
<dbReference type="RefSeq" id="XP_001018361.2">
    <property type="nucleotide sequence ID" value="XM_001018361.2"/>
</dbReference>
<protein>
    <submittedName>
        <fullName evidence="1">Uncharacterized protein</fullName>
    </submittedName>
</protein>
<dbReference type="KEGG" id="tet:TTHERM_00753660"/>
<dbReference type="InParanoid" id="Q23NF8"/>
<organism evidence="1 2">
    <name type="scientific">Tetrahymena thermophila (strain SB210)</name>
    <dbReference type="NCBI Taxonomy" id="312017"/>
    <lineage>
        <taxon>Eukaryota</taxon>
        <taxon>Sar</taxon>
        <taxon>Alveolata</taxon>
        <taxon>Ciliophora</taxon>
        <taxon>Intramacronucleata</taxon>
        <taxon>Oligohymenophorea</taxon>
        <taxon>Hymenostomatida</taxon>
        <taxon>Tetrahymenina</taxon>
        <taxon>Tetrahymenidae</taxon>
        <taxon>Tetrahymena</taxon>
    </lineage>
</organism>
<dbReference type="GeneID" id="7837521"/>
<sequence>MSSLNQKFLIDIYFLQHIKIQKQINTEIIINKQMRIISFVVFTLISLCMIKADFTQQKEEVVQCLMSMSTYDPCQNEDKLCEGEKIKTYGCIQTCISNGAGEPFSVMKDCIQQNCSSNNQSIKIIISRSIQCLLSQALKSALVLLFVLIFF</sequence>
<dbReference type="EMBL" id="GG662655">
    <property type="protein sequence ID" value="EAR98116.2"/>
    <property type="molecule type" value="Genomic_DNA"/>
</dbReference>
<dbReference type="HOGENOM" id="CLU_167911_0_0_1"/>